<gene>
    <name evidence="2" type="ORF">HPT30_28080</name>
</gene>
<evidence type="ECO:0000256" key="1">
    <source>
        <dbReference type="SAM" id="Phobius"/>
    </source>
</evidence>
<dbReference type="RefSeq" id="WP_175374555.1">
    <property type="nucleotide sequence ID" value="NZ_JABWCS010000221.1"/>
</dbReference>
<evidence type="ECO:0000313" key="2">
    <source>
        <dbReference type="EMBL" id="NUU64216.1"/>
    </source>
</evidence>
<organism evidence="2 3">
    <name type="scientific">Paenibacillus agri</name>
    <dbReference type="NCBI Taxonomy" id="2744309"/>
    <lineage>
        <taxon>Bacteria</taxon>
        <taxon>Bacillati</taxon>
        <taxon>Bacillota</taxon>
        <taxon>Bacilli</taxon>
        <taxon>Bacillales</taxon>
        <taxon>Paenibacillaceae</taxon>
        <taxon>Paenibacillus</taxon>
    </lineage>
</organism>
<reference evidence="2" key="1">
    <citation type="submission" date="2020-06" db="EMBL/GenBank/DDBJ databases">
        <title>Paenibacillus sp. nov., isolated from soil.</title>
        <authorList>
            <person name="Seo Y.L."/>
        </authorList>
    </citation>
    <scope>NUCLEOTIDE SEQUENCE [LARGE SCALE GENOMIC DNA]</scope>
    <source>
        <strain evidence="2">JW14</strain>
    </source>
</reference>
<comment type="caution">
    <text evidence="2">The sequence shown here is derived from an EMBL/GenBank/DDBJ whole genome shotgun (WGS) entry which is preliminary data.</text>
</comment>
<keyword evidence="1" id="KW-0812">Transmembrane</keyword>
<name>A0A850EUE9_9BACL</name>
<feature type="transmembrane region" description="Helical" evidence="1">
    <location>
        <begin position="12"/>
        <end position="29"/>
    </location>
</feature>
<keyword evidence="1" id="KW-0472">Membrane</keyword>
<dbReference type="Proteomes" id="UP000564806">
    <property type="component" value="Unassembled WGS sequence"/>
</dbReference>
<sequence>MMNKTRKLLLRKYAILLLLCGLSLLYLYLGDWMFGYGLDNISYILNYLLYTPSEKLTAFIMLLCLVIPDIKQWITGHQPERGGER</sequence>
<dbReference type="EMBL" id="JABWCS010000221">
    <property type="protein sequence ID" value="NUU64216.1"/>
    <property type="molecule type" value="Genomic_DNA"/>
</dbReference>
<evidence type="ECO:0000313" key="3">
    <source>
        <dbReference type="Proteomes" id="UP000564806"/>
    </source>
</evidence>
<accession>A0A850EUE9</accession>
<proteinExistence type="predicted"/>
<protein>
    <submittedName>
        <fullName evidence="2">Uncharacterized protein</fullName>
    </submittedName>
</protein>
<dbReference type="AlphaFoldDB" id="A0A850EUE9"/>
<feature type="transmembrane region" description="Helical" evidence="1">
    <location>
        <begin position="49"/>
        <end position="67"/>
    </location>
</feature>
<keyword evidence="3" id="KW-1185">Reference proteome</keyword>
<keyword evidence="1" id="KW-1133">Transmembrane helix</keyword>